<feature type="compositionally biased region" description="Basic and acidic residues" evidence="1">
    <location>
        <begin position="88"/>
        <end position="99"/>
    </location>
</feature>
<feature type="non-terminal residue" evidence="2">
    <location>
        <position position="1"/>
    </location>
</feature>
<organism evidence="2">
    <name type="scientific">uncultured Gemmatimonadota bacterium</name>
    <dbReference type="NCBI Taxonomy" id="203437"/>
    <lineage>
        <taxon>Bacteria</taxon>
        <taxon>Pseudomonadati</taxon>
        <taxon>Gemmatimonadota</taxon>
        <taxon>environmental samples</taxon>
    </lineage>
</organism>
<feature type="compositionally biased region" description="Basic residues" evidence="1">
    <location>
        <begin position="256"/>
        <end position="282"/>
    </location>
</feature>
<evidence type="ECO:0000313" key="2">
    <source>
        <dbReference type="EMBL" id="CAA9300828.1"/>
    </source>
</evidence>
<gene>
    <name evidence="2" type="ORF">AVDCRST_MAG68-415</name>
</gene>
<name>A0A6J4KAR9_9BACT</name>
<feature type="compositionally biased region" description="Low complexity" evidence="1">
    <location>
        <begin position="66"/>
        <end position="83"/>
    </location>
</feature>
<evidence type="ECO:0000256" key="1">
    <source>
        <dbReference type="SAM" id="MobiDB-lite"/>
    </source>
</evidence>
<reference evidence="2" key="1">
    <citation type="submission" date="2020-02" db="EMBL/GenBank/DDBJ databases">
        <authorList>
            <person name="Meier V. D."/>
        </authorList>
    </citation>
    <scope>NUCLEOTIDE SEQUENCE</scope>
    <source>
        <strain evidence="2">AVDCRST_MAG68</strain>
    </source>
</reference>
<dbReference type="AlphaFoldDB" id="A0A6J4KAR9"/>
<sequence length="326" mass="35182">GGGHREWGRAGRSHRGGAERPRGGEPGVRAHGLGGGRAGGHGQHAVRPRIPHQGGGDDHGGDDAGGARAARPGPSGRALPAGHGRAHHPADAPHAHQRDPFQPPSLPRGEGARGVPEAHRLQAAGPRPGRPQRLRRLEHGGAAVRDRAHHRPAARPLGGRAHLRAAGDAGHALQPRGNAPPAHRPHRDPGVPRRQAVGRGTRRERVGAGRGGRPRGALLQRARPGRVRRDDAEGRRAWRRPPAAPRDHRPLDHAPTRRIHPRARLGHPPRPRLRPHGLHRHLHLDVPRSGPLHHPPHQPGEPQPREPEDRPVARRGHGNRAQIREI</sequence>
<feature type="compositionally biased region" description="Basic and acidic residues" evidence="1">
    <location>
        <begin position="227"/>
        <end position="236"/>
    </location>
</feature>
<protein>
    <submittedName>
        <fullName evidence="2">Beta-lactamase class C-like and penicillin binding proteins (PBPs) superfamily</fullName>
    </submittedName>
</protein>
<feature type="non-terminal residue" evidence="2">
    <location>
        <position position="326"/>
    </location>
</feature>
<feature type="compositionally biased region" description="Gly residues" evidence="1">
    <location>
        <begin position="32"/>
        <end position="42"/>
    </location>
</feature>
<accession>A0A6J4KAR9</accession>
<feature type="region of interest" description="Disordered" evidence="1">
    <location>
        <begin position="1"/>
        <end position="326"/>
    </location>
</feature>
<dbReference type="EMBL" id="CADCTW010000027">
    <property type="protein sequence ID" value="CAA9300828.1"/>
    <property type="molecule type" value="Genomic_DNA"/>
</dbReference>
<feature type="compositionally biased region" description="Basic and acidic residues" evidence="1">
    <location>
        <begin position="303"/>
        <end position="312"/>
    </location>
</feature>
<proteinExistence type="predicted"/>
<feature type="compositionally biased region" description="Basic and acidic residues" evidence="1">
    <location>
        <begin position="245"/>
        <end position="255"/>
    </location>
</feature>